<dbReference type="AlphaFoldDB" id="A0A6N1VMC0"/>
<organism evidence="7 8">
    <name type="scientific">Oricola thermophila</name>
    <dbReference type="NCBI Taxonomy" id="2742145"/>
    <lineage>
        <taxon>Bacteria</taxon>
        <taxon>Pseudomonadati</taxon>
        <taxon>Pseudomonadota</taxon>
        <taxon>Alphaproteobacteria</taxon>
        <taxon>Hyphomicrobiales</taxon>
        <taxon>Ahrensiaceae</taxon>
        <taxon>Oricola</taxon>
    </lineage>
</organism>
<keyword evidence="4 6" id="KW-1133">Transmembrane helix</keyword>
<feature type="transmembrane region" description="Helical" evidence="6">
    <location>
        <begin position="117"/>
        <end position="138"/>
    </location>
</feature>
<gene>
    <name evidence="7" type="ORF">HTY61_17630</name>
</gene>
<feature type="transmembrane region" description="Helical" evidence="6">
    <location>
        <begin position="85"/>
        <end position="105"/>
    </location>
</feature>
<name>A0A6N1VMC0_9HYPH</name>
<keyword evidence="8" id="KW-1185">Reference proteome</keyword>
<keyword evidence="5 6" id="KW-0472">Membrane</keyword>
<dbReference type="Pfam" id="PF07947">
    <property type="entry name" value="YhhN"/>
    <property type="match status" value="1"/>
</dbReference>
<dbReference type="GO" id="GO:0016787">
    <property type="term" value="F:hydrolase activity"/>
    <property type="evidence" value="ECO:0007669"/>
    <property type="project" value="TreeGrafter"/>
</dbReference>
<accession>A0A6N1VMC0</accession>
<feature type="transmembrane region" description="Helical" evidence="6">
    <location>
        <begin position="59"/>
        <end position="78"/>
    </location>
</feature>
<sequence>MLPFEGGVTGTQNGTLLLSVLLSVAYLLFGLRRTTPLTVIAKTLSVALLAGLSDLAGGPWLLTLGLALCAAGDFFLAIEGLDRRFFLAGLVSFLAGHLAYVALFLLLPDTAATLPAWIRAALLAAMAAGTLAMAARLWPAAGDLRVPVMVYVLAILAMGIAAAGFGNALLAAGAASFMVSDSILAAERFLLRPDAPGRAVAGPAVWITYYAAQAMILFGVLAVPFA</sequence>
<dbReference type="KEGG" id="orm:HTY61_17630"/>
<feature type="transmembrane region" description="Helical" evidence="6">
    <location>
        <begin position="150"/>
        <end position="179"/>
    </location>
</feature>
<evidence type="ECO:0000256" key="6">
    <source>
        <dbReference type="SAM" id="Phobius"/>
    </source>
</evidence>
<evidence type="ECO:0000313" key="7">
    <source>
        <dbReference type="EMBL" id="QKV20137.1"/>
    </source>
</evidence>
<evidence type="ECO:0000256" key="3">
    <source>
        <dbReference type="ARBA" id="ARBA00022692"/>
    </source>
</evidence>
<feature type="transmembrane region" description="Helical" evidence="6">
    <location>
        <begin position="12"/>
        <end position="29"/>
    </location>
</feature>
<protein>
    <submittedName>
        <fullName evidence="7">Lysoplasmalogenase</fullName>
    </submittedName>
</protein>
<dbReference type="PANTHER" id="PTHR31885">
    <property type="entry name" value="GH04784P"/>
    <property type="match status" value="1"/>
</dbReference>
<dbReference type="GO" id="GO:0016020">
    <property type="term" value="C:membrane"/>
    <property type="evidence" value="ECO:0007669"/>
    <property type="project" value="UniProtKB-SubCell"/>
</dbReference>
<evidence type="ECO:0000256" key="5">
    <source>
        <dbReference type="ARBA" id="ARBA00023136"/>
    </source>
</evidence>
<dbReference type="EMBL" id="CP054836">
    <property type="protein sequence ID" value="QKV20137.1"/>
    <property type="molecule type" value="Genomic_DNA"/>
</dbReference>
<dbReference type="Proteomes" id="UP000509367">
    <property type="component" value="Chromosome"/>
</dbReference>
<dbReference type="PANTHER" id="PTHR31885:SF6">
    <property type="entry name" value="GH04784P"/>
    <property type="match status" value="1"/>
</dbReference>
<evidence type="ECO:0000313" key="8">
    <source>
        <dbReference type="Proteomes" id="UP000509367"/>
    </source>
</evidence>
<reference evidence="7 8" key="1">
    <citation type="submission" date="2020-06" db="EMBL/GenBank/DDBJ databases">
        <title>Oricola thermophila sp. nov. isolated from a tidal sediments.</title>
        <authorList>
            <person name="Kwon K.K."/>
            <person name="Yang S.-H."/>
            <person name="Park M.-J."/>
        </authorList>
    </citation>
    <scope>NUCLEOTIDE SEQUENCE [LARGE SCALE GENOMIC DNA]</scope>
    <source>
        <strain evidence="7 8">MEBiC13590</strain>
    </source>
</reference>
<keyword evidence="3 6" id="KW-0812">Transmembrane</keyword>
<comment type="subcellular location">
    <subcellularLocation>
        <location evidence="1">Membrane</location>
        <topology evidence="1">Multi-pass membrane protein</topology>
    </subcellularLocation>
</comment>
<evidence type="ECO:0000256" key="1">
    <source>
        <dbReference type="ARBA" id="ARBA00004141"/>
    </source>
</evidence>
<feature type="transmembrane region" description="Helical" evidence="6">
    <location>
        <begin position="199"/>
        <end position="223"/>
    </location>
</feature>
<proteinExistence type="inferred from homology"/>
<dbReference type="InterPro" id="IPR012506">
    <property type="entry name" value="TMEM86B-like"/>
</dbReference>
<evidence type="ECO:0000256" key="2">
    <source>
        <dbReference type="ARBA" id="ARBA00007375"/>
    </source>
</evidence>
<evidence type="ECO:0000256" key="4">
    <source>
        <dbReference type="ARBA" id="ARBA00022989"/>
    </source>
</evidence>
<dbReference type="RefSeq" id="WP_175278028.1">
    <property type="nucleotide sequence ID" value="NZ_CP054836.1"/>
</dbReference>
<comment type="similarity">
    <text evidence="2">Belongs to the TMEM86 family.</text>
</comment>